<keyword evidence="3" id="KW-1185">Reference proteome</keyword>
<protein>
    <submittedName>
        <fullName evidence="2">Uncharacterized protein</fullName>
    </submittedName>
</protein>
<evidence type="ECO:0000256" key="1">
    <source>
        <dbReference type="SAM" id="MobiDB-lite"/>
    </source>
</evidence>
<gene>
    <name evidence="2" type="ORF">NDU88_001441</name>
</gene>
<feature type="region of interest" description="Disordered" evidence="1">
    <location>
        <begin position="1"/>
        <end position="32"/>
    </location>
</feature>
<sequence>MINISNSDRNAILEKNTEKVPLNNSSHPLEYDNMNNSVRKMATNPAASLPGGAGLSGFSDITTAVSADAEPLRQSARSGCPREQGCLVLIAAL</sequence>
<reference evidence="2" key="1">
    <citation type="journal article" date="2022" name="bioRxiv">
        <title>Sequencing and chromosome-scale assembly of the giantPleurodeles waltlgenome.</title>
        <authorList>
            <person name="Brown T."/>
            <person name="Elewa A."/>
            <person name="Iarovenko S."/>
            <person name="Subramanian E."/>
            <person name="Araus A.J."/>
            <person name="Petzold A."/>
            <person name="Susuki M."/>
            <person name="Suzuki K.-i.T."/>
            <person name="Hayashi T."/>
            <person name="Toyoda A."/>
            <person name="Oliveira C."/>
            <person name="Osipova E."/>
            <person name="Leigh N.D."/>
            <person name="Simon A."/>
            <person name="Yun M.H."/>
        </authorList>
    </citation>
    <scope>NUCLEOTIDE SEQUENCE</scope>
    <source>
        <strain evidence="2">20211129_DDA</strain>
        <tissue evidence="2">Liver</tissue>
    </source>
</reference>
<evidence type="ECO:0000313" key="2">
    <source>
        <dbReference type="EMBL" id="KAJ1192129.1"/>
    </source>
</evidence>
<organism evidence="2 3">
    <name type="scientific">Pleurodeles waltl</name>
    <name type="common">Iberian ribbed newt</name>
    <dbReference type="NCBI Taxonomy" id="8319"/>
    <lineage>
        <taxon>Eukaryota</taxon>
        <taxon>Metazoa</taxon>
        <taxon>Chordata</taxon>
        <taxon>Craniata</taxon>
        <taxon>Vertebrata</taxon>
        <taxon>Euteleostomi</taxon>
        <taxon>Amphibia</taxon>
        <taxon>Batrachia</taxon>
        <taxon>Caudata</taxon>
        <taxon>Salamandroidea</taxon>
        <taxon>Salamandridae</taxon>
        <taxon>Pleurodelinae</taxon>
        <taxon>Pleurodeles</taxon>
    </lineage>
</organism>
<dbReference type="AlphaFoldDB" id="A0AAV7UW28"/>
<proteinExistence type="predicted"/>
<comment type="caution">
    <text evidence="2">The sequence shown here is derived from an EMBL/GenBank/DDBJ whole genome shotgun (WGS) entry which is preliminary data.</text>
</comment>
<name>A0AAV7UW28_PLEWA</name>
<dbReference type="Proteomes" id="UP001066276">
    <property type="component" value="Chromosome 2_2"/>
</dbReference>
<accession>A0AAV7UW28</accession>
<feature type="compositionally biased region" description="Polar residues" evidence="1">
    <location>
        <begin position="22"/>
        <end position="32"/>
    </location>
</feature>
<evidence type="ECO:0000313" key="3">
    <source>
        <dbReference type="Proteomes" id="UP001066276"/>
    </source>
</evidence>
<dbReference type="EMBL" id="JANPWB010000004">
    <property type="protein sequence ID" value="KAJ1192129.1"/>
    <property type="molecule type" value="Genomic_DNA"/>
</dbReference>